<proteinExistence type="predicted"/>
<dbReference type="EMBL" id="BONI01000053">
    <property type="protein sequence ID" value="GIG08810.1"/>
    <property type="molecule type" value="Genomic_DNA"/>
</dbReference>
<gene>
    <name evidence="2" type="ORF">Cco03nite_55100</name>
</gene>
<evidence type="ECO:0000313" key="3">
    <source>
        <dbReference type="Proteomes" id="UP000630887"/>
    </source>
</evidence>
<feature type="domain" description="Hemerythrin-like" evidence="1">
    <location>
        <begin position="22"/>
        <end position="145"/>
    </location>
</feature>
<comment type="caution">
    <text evidence="2">The sequence shown here is derived from an EMBL/GenBank/DDBJ whole genome shotgun (WGS) entry which is preliminary data.</text>
</comment>
<accession>A0A8J3KX86</accession>
<organism evidence="2 3">
    <name type="scientific">Catellatospora coxensis</name>
    <dbReference type="NCBI Taxonomy" id="310354"/>
    <lineage>
        <taxon>Bacteria</taxon>
        <taxon>Bacillati</taxon>
        <taxon>Actinomycetota</taxon>
        <taxon>Actinomycetes</taxon>
        <taxon>Micromonosporales</taxon>
        <taxon>Micromonosporaceae</taxon>
        <taxon>Catellatospora</taxon>
    </lineage>
</organism>
<evidence type="ECO:0000259" key="1">
    <source>
        <dbReference type="Pfam" id="PF01814"/>
    </source>
</evidence>
<reference evidence="2 3" key="1">
    <citation type="submission" date="2021-01" db="EMBL/GenBank/DDBJ databases">
        <title>Whole genome shotgun sequence of Catellatospora coxensis NBRC 107359.</title>
        <authorList>
            <person name="Komaki H."/>
            <person name="Tamura T."/>
        </authorList>
    </citation>
    <scope>NUCLEOTIDE SEQUENCE [LARGE SCALE GENOMIC DNA]</scope>
    <source>
        <strain evidence="2 3">NBRC 107359</strain>
    </source>
</reference>
<protein>
    <recommendedName>
        <fullName evidence="1">Hemerythrin-like domain-containing protein</fullName>
    </recommendedName>
</protein>
<dbReference type="Proteomes" id="UP000630887">
    <property type="component" value="Unassembled WGS sequence"/>
</dbReference>
<keyword evidence="3" id="KW-1185">Reference proteome</keyword>
<evidence type="ECO:0000313" key="2">
    <source>
        <dbReference type="EMBL" id="GIG08810.1"/>
    </source>
</evidence>
<dbReference type="InterPro" id="IPR012312">
    <property type="entry name" value="Hemerythrin-like"/>
</dbReference>
<dbReference type="Gene3D" id="1.20.120.520">
    <property type="entry name" value="nmb1532 protein domain like"/>
    <property type="match status" value="1"/>
</dbReference>
<dbReference type="AlphaFoldDB" id="A0A8J3KX86"/>
<name>A0A8J3KX86_9ACTN</name>
<dbReference type="Pfam" id="PF01814">
    <property type="entry name" value="Hemerythrin"/>
    <property type="match status" value="1"/>
</dbReference>
<sequence>MEPKGPAQVASPAGDRVVALSTQLAQAHQELRRRVREIRSGITRRDVGHDALVTHCLAFCAALTSHHRGEDAGMFAELLGERPDLAPTIAKLVEDHGLITSILSRVAELAGSPGGTPEEIGRELDGLTAIMESHFAYEERVLGEALDRGVADTGWADPVFRFRDHVG</sequence>